<evidence type="ECO:0000313" key="3">
    <source>
        <dbReference type="Proteomes" id="UP000606730"/>
    </source>
</evidence>
<comment type="caution">
    <text evidence="2">The sequence shown here is derived from an EMBL/GenBank/DDBJ whole genome shotgun (WGS) entry which is preliminary data.</text>
</comment>
<dbReference type="Proteomes" id="UP000606730">
    <property type="component" value="Unassembled WGS sequence"/>
</dbReference>
<keyword evidence="3" id="KW-1185">Reference proteome</keyword>
<evidence type="ECO:0000313" key="2">
    <source>
        <dbReference type="EMBL" id="GGE43635.1"/>
    </source>
</evidence>
<dbReference type="RefSeq" id="WP_229666104.1">
    <property type="nucleotide sequence ID" value="NZ_BMKN01000001.1"/>
</dbReference>
<proteinExistence type="predicted"/>
<dbReference type="InterPro" id="IPR041657">
    <property type="entry name" value="HTH_17"/>
</dbReference>
<feature type="domain" description="Helix-turn-helix" evidence="1">
    <location>
        <begin position="24"/>
        <end position="73"/>
    </location>
</feature>
<name>A0A917ADG9_9RHOB</name>
<dbReference type="SUPFAM" id="SSF46955">
    <property type="entry name" value="Putative DNA-binding domain"/>
    <property type="match status" value="1"/>
</dbReference>
<protein>
    <recommendedName>
        <fullName evidence="1">Helix-turn-helix domain-containing protein</fullName>
    </recommendedName>
</protein>
<dbReference type="EMBL" id="BMKN01000001">
    <property type="protein sequence ID" value="GGE43635.1"/>
    <property type="molecule type" value="Genomic_DNA"/>
</dbReference>
<organism evidence="2 3">
    <name type="scientific">Actibacterium pelagium</name>
    <dbReference type="NCBI Taxonomy" id="2029103"/>
    <lineage>
        <taxon>Bacteria</taxon>
        <taxon>Pseudomonadati</taxon>
        <taxon>Pseudomonadota</taxon>
        <taxon>Alphaproteobacteria</taxon>
        <taxon>Rhodobacterales</taxon>
        <taxon>Roseobacteraceae</taxon>
        <taxon>Actibacterium</taxon>
    </lineage>
</organism>
<accession>A0A917ADG9</accession>
<dbReference type="Pfam" id="PF12728">
    <property type="entry name" value="HTH_17"/>
    <property type="match status" value="1"/>
</dbReference>
<reference evidence="2" key="1">
    <citation type="journal article" date="2014" name="Int. J. Syst. Evol. Microbiol.">
        <title>Complete genome sequence of Corynebacterium casei LMG S-19264T (=DSM 44701T), isolated from a smear-ripened cheese.</title>
        <authorList>
            <consortium name="US DOE Joint Genome Institute (JGI-PGF)"/>
            <person name="Walter F."/>
            <person name="Albersmeier A."/>
            <person name="Kalinowski J."/>
            <person name="Ruckert C."/>
        </authorList>
    </citation>
    <scope>NUCLEOTIDE SEQUENCE</scope>
    <source>
        <strain evidence="2">CGMCC 1.16012</strain>
    </source>
</reference>
<gene>
    <name evidence="2" type="ORF">GCM10011517_09160</name>
</gene>
<reference evidence="2" key="2">
    <citation type="submission" date="2020-09" db="EMBL/GenBank/DDBJ databases">
        <authorList>
            <person name="Sun Q."/>
            <person name="Zhou Y."/>
        </authorList>
    </citation>
    <scope>NUCLEOTIDE SEQUENCE</scope>
    <source>
        <strain evidence="2">CGMCC 1.16012</strain>
    </source>
</reference>
<dbReference type="InterPro" id="IPR009061">
    <property type="entry name" value="DNA-bd_dom_put_sf"/>
</dbReference>
<dbReference type="AlphaFoldDB" id="A0A917ADG9"/>
<evidence type="ECO:0000259" key="1">
    <source>
        <dbReference type="Pfam" id="PF12728"/>
    </source>
</evidence>
<sequence>MGTEEMMKQTNLDDEAPDLDQLMDERQAADVLCYSVRALQNWRHRGGGPRFVKVSARSVRYRRRDLLDWINERTVGNTTQTPLQ</sequence>